<dbReference type="Proteomes" id="UP001324115">
    <property type="component" value="Unassembled WGS sequence"/>
</dbReference>
<dbReference type="AlphaFoldDB" id="A0AAN7EPI7"/>
<dbReference type="GO" id="GO:0003906">
    <property type="term" value="F:DNA-(apurinic or apyrimidinic site) endonuclease activity"/>
    <property type="evidence" value="ECO:0007669"/>
    <property type="project" value="TreeGrafter"/>
</dbReference>
<evidence type="ECO:0000313" key="7">
    <source>
        <dbReference type="EMBL" id="KAK4576959.1"/>
    </source>
</evidence>
<evidence type="ECO:0000256" key="1">
    <source>
        <dbReference type="ARBA" id="ARBA00007092"/>
    </source>
</evidence>
<dbReference type="GO" id="GO:0005634">
    <property type="term" value="C:nucleus"/>
    <property type="evidence" value="ECO:0007669"/>
    <property type="project" value="TreeGrafter"/>
</dbReference>
<keyword evidence="3" id="KW-0378">Hydrolase</keyword>
<evidence type="ECO:0000256" key="5">
    <source>
        <dbReference type="PIRSR" id="PIRSR604808-2"/>
    </source>
</evidence>
<dbReference type="InterPro" id="IPR036691">
    <property type="entry name" value="Endo/exonu/phosph_ase_sf"/>
</dbReference>
<reference evidence="7 8" key="1">
    <citation type="journal article" date="2023" name="G3 (Bethesda)">
        <title>A haplotype-resolved chromosome-scale genome for Quercus rubra L. provides insights into the genetics of adaptive traits for red oak species.</title>
        <authorList>
            <person name="Kapoor B."/>
            <person name="Jenkins J."/>
            <person name="Schmutz J."/>
            <person name="Zhebentyayeva T."/>
            <person name="Kuelheim C."/>
            <person name="Coggeshall M."/>
            <person name="Heim C."/>
            <person name="Lasky J.R."/>
            <person name="Leites L."/>
            <person name="Islam-Faridi N."/>
            <person name="Romero-Severson J."/>
            <person name="DeLeo V.L."/>
            <person name="Lucas S.M."/>
            <person name="Lazic D."/>
            <person name="Gailing O."/>
            <person name="Carlson J."/>
            <person name="Staton M."/>
        </authorList>
    </citation>
    <scope>NUCLEOTIDE SEQUENCE [LARGE SCALE GENOMIC DNA]</scope>
    <source>
        <strain evidence="7">Pseudo-F2</strain>
    </source>
</reference>
<evidence type="ECO:0000256" key="2">
    <source>
        <dbReference type="ARBA" id="ARBA00022723"/>
    </source>
</evidence>
<evidence type="ECO:0000313" key="8">
    <source>
        <dbReference type="Proteomes" id="UP001324115"/>
    </source>
</evidence>
<feature type="binding site" evidence="5">
    <location>
        <position position="38"/>
    </location>
    <ligand>
        <name>Mg(2+)</name>
        <dbReference type="ChEBI" id="CHEBI:18420"/>
        <label>1</label>
    </ligand>
</feature>
<proteinExistence type="inferred from homology"/>
<organism evidence="7 8">
    <name type="scientific">Quercus rubra</name>
    <name type="common">Northern red oak</name>
    <name type="synonym">Quercus borealis</name>
    <dbReference type="NCBI Taxonomy" id="3512"/>
    <lineage>
        <taxon>Eukaryota</taxon>
        <taxon>Viridiplantae</taxon>
        <taxon>Streptophyta</taxon>
        <taxon>Embryophyta</taxon>
        <taxon>Tracheophyta</taxon>
        <taxon>Spermatophyta</taxon>
        <taxon>Magnoliopsida</taxon>
        <taxon>eudicotyledons</taxon>
        <taxon>Gunneridae</taxon>
        <taxon>Pentapetalae</taxon>
        <taxon>rosids</taxon>
        <taxon>fabids</taxon>
        <taxon>Fagales</taxon>
        <taxon>Fagaceae</taxon>
        <taxon>Quercus</taxon>
    </lineage>
</organism>
<accession>A0AAN7EPI7</accession>
<protein>
    <recommendedName>
        <fullName evidence="6">Endonuclease/exonuclease/phosphatase domain-containing protein</fullName>
    </recommendedName>
</protein>
<dbReference type="Gene3D" id="3.60.10.10">
    <property type="entry name" value="Endonuclease/exonuclease/phosphatase"/>
    <property type="match status" value="1"/>
</dbReference>
<keyword evidence="8" id="KW-1185">Reference proteome</keyword>
<feature type="domain" description="Endonuclease/exonuclease/phosphatase" evidence="6">
    <location>
        <begin position="6"/>
        <end position="104"/>
    </location>
</feature>
<sequence length="128" mass="14653">MTLQLLSWNVRGLNNPQKREVCKNLLKEWKCDIVCFQETKVFSIDVAFVRSLWGSPFIDWVVLDAVQTLGGVFLIWNKRVFGKLDVIVGQFSVSVLLRVVVDDFVWACTGVYGPNDDGQRSILWEELS</sequence>
<keyword evidence="4 5" id="KW-0460">Magnesium</keyword>
<comment type="cofactor">
    <cofactor evidence="5">
        <name>Mg(2+)</name>
        <dbReference type="ChEBI" id="CHEBI:18420"/>
    </cofactor>
    <cofactor evidence="5">
        <name>Mn(2+)</name>
        <dbReference type="ChEBI" id="CHEBI:29035"/>
    </cofactor>
    <text evidence="5">Probably binds two magnesium or manganese ions per subunit.</text>
</comment>
<keyword evidence="2 5" id="KW-0479">Metal-binding</keyword>
<keyword evidence="5" id="KW-0464">Manganese</keyword>
<comment type="similarity">
    <text evidence="1">Belongs to the DNA repair enzymes AP/ExoA family.</text>
</comment>
<dbReference type="EMBL" id="JAXUIC010000008">
    <property type="protein sequence ID" value="KAK4576959.1"/>
    <property type="molecule type" value="Genomic_DNA"/>
</dbReference>
<comment type="caution">
    <text evidence="7">The sequence shown here is derived from an EMBL/GenBank/DDBJ whole genome shotgun (WGS) entry which is preliminary data.</text>
</comment>
<dbReference type="PANTHER" id="PTHR22748">
    <property type="entry name" value="AP ENDONUCLEASE"/>
    <property type="match status" value="1"/>
</dbReference>
<evidence type="ECO:0000256" key="3">
    <source>
        <dbReference type="ARBA" id="ARBA00022801"/>
    </source>
</evidence>
<dbReference type="GO" id="GO:0008311">
    <property type="term" value="F:double-stranded DNA 3'-5' DNA exonuclease activity"/>
    <property type="evidence" value="ECO:0007669"/>
    <property type="project" value="TreeGrafter"/>
</dbReference>
<name>A0AAN7EPI7_QUERU</name>
<dbReference type="InterPro" id="IPR004808">
    <property type="entry name" value="AP_endonuc_1"/>
</dbReference>
<dbReference type="GO" id="GO:0006284">
    <property type="term" value="P:base-excision repair"/>
    <property type="evidence" value="ECO:0007669"/>
    <property type="project" value="TreeGrafter"/>
</dbReference>
<dbReference type="GO" id="GO:0046872">
    <property type="term" value="F:metal ion binding"/>
    <property type="evidence" value="ECO:0007669"/>
    <property type="project" value="UniProtKB-KW"/>
</dbReference>
<dbReference type="Pfam" id="PF03372">
    <property type="entry name" value="Exo_endo_phos"/>
    <property type="match status" value="1"/>
</dbReference>
<evidence type="ECO:0000259" key="6">
    <source>
        <dbReference type="Pfam" id="PF03372"/>
    </source>
</evidence>
<feature type="binding site" evidence="5">
    <location>
        <position position="9"/>
    </location>
    <ligand>
        <name>Mg(2+)</name>
        <dbReference type="ChEBI" id="CHEBI:18420"/>
        <label>1</label>
    </ligand>
</feature>
<dbReference type="SUPFAM" id="SSF56219">
    <property type="entry name" value="DNase I-like"/>
    <property type="match status" value="1"/>
</dbReference>
<dbReference type="PANTHER" id="PTHR22748:SF19">
    <property type="entry name" value="ENDONUCLEASE_EXONUCLEASE_PHOSPHATASE DOMAIN-CONTAINING PROTEIN"/>
    <property type="match status" value="1"/>
</dbReference>
<dbReference type="GO" id="GO:0008081">
    <property type="term" value="F:phosphoric diester hydrolase activity"/>
    <property type="evidence" value="ECO:0007669"/>
    <property type="project" value="TreeGrafter"/>
</dbReference>
<gene>
    <name evidence="7" type="ORF">RGQ29_027474</name>
</gene>
<dbReference type="InterPro" id="IPR005135">
    <property type="entry name" value="Endo/exonuclease/phosphatase"/>
</dbReference>
<evidence type="ECO:0000256" key="4">
    <source>
        <dbReference type="ARBA" id="ARBA00022842"/>
    </source>
</evidence>